<comment type="similarity">
    <text evidence="1">Belongs to the FrmR/RcnR family.</text>
</comment>
<dbReference type="InterPro" id="IPR003735">
    <property type="entry name" value="Metal_Tscrpt_repr"/>
</dbReference>
<dbReference type="GO" id="GO:0046872">
    <property type="term" value="F:metal ion binding"/>
    <property type="evidence" value="ECO:0007669"/>
    <property type="project" value="InterPro"/>
</dbReference>
<dbReference type="CDD" id="cd10153">
    <property type="entry name" value="RcnR-FrmR-like_DUF156"/>
    <property type="match status" value="1"/>
</dbReference>
<dbReference type="Gene3D" id="1.20.58.1000">
    <property type="entry name" value="Metal-sensitive repressor, helix protomer"/>
    <property type="match status" value="1"/>
</dbReference>
<evidence type="ECO:0000313" key="3">
    <source>
        <dbReference type="Proteomes" id="UP000235584"/>
    </source>
</evidence>
<dbReference type="EMBL" id="CP025704">
    <property type="protein sequence ID" value="AUN99132.1"/>
    <property type="molecule type" value="Genomic_DNA"/>
</dbReference>
<dbReference type="RefSeq" id="WP_102244423.1">
    <property type="nucleotide sequence ID" value="NZ_CP025704.1"/>
</dbReference>
<dbReference type="GO" id="GO:0045892">
    <property type="term" value="P:negative regulation of DNA-templated transcription"/>
    <property type="evidence" value="ECO:0007669"/>
    <property type="project" value="UniProtKB-ARBA"/>
</dbReference>
<protein>
    <submittedName>
        <fullName evidence="2">Transcriptional regulator</fullName>
    </submittedName>
</protein>
<keyword evidence="3" id="KW-1185">Reference proteome</keyword>
<dbReference type="KEGG" id="bsto:C0V70_13680"/>
<organism evidence="2 3">
    <name type="scientific">Bacteriovorax stolpii</name>
    <name type="common">Bdellovibrio stolpii</name>
    <dbReference type="NCBI Taxonomy" id="960"/>
    <lineage>
        <taxon>Bacteria</taxon>
        <taxon>Pseudomonadati</taxon>
        <taxon>Bdellovibrionota</taxon>
        <taxon>Bacteriovoracia</taxon>
        <taxon>Bacteriovoracales</taxon>
        <taxon>Bacteriovoracaceae</taxon>
        <taxon>Bacteriovorax</taxon>
    </lineage>
</organism>
<name>A0A2K9NUF4_BACTC</name>
<evidence type="ECO:0000313" key="2">
    <source>
        <dbReference type="EMBL" id="AUN99132.1"/>
    </source>
</evidence>
<dbReference type="OrthoDB" id="9806052at2"/>
<sequence length="90" mass="10051">MAHTIKEKSKITARINRIKGQLEAVSKAIEAEQDCYQVMQLIASSRGALNGLMAEVIESHIREHIVHSESKKEASESAEDLIDVMKSFLK</sequence>
<evidence type="ECO:0000256" key="1">
    <source>
        <dbReference type="ARBA" id="ARBA00005260"/>
    </source>
</evidence>
<proteinExistence type="inferred from homology"/>
<dbReference type="Proteomes" id="UP000235584">
    <property type="component" value="Chromosome"/>
</dbReference>
<reference evidence="2 3" key="1">
    <citation type="submission" date="2018-01" db="EMBL/GenBank/DDBJ databases">
        <title>Complete genome sequence of Bacteriovorax stolpii DSM12778.</title>
        <authorList>
            <person name="Tang B."/>
            <person name="Chang J."/>
        </authorList>
    </citation>
    <scope>NUCLEOTIDE SEQUENCE [LARGE SCALE GENOMIC DNA]</scope>
    <source>
        <strain evidence="2 3">DSM 12778</strain>
    </source>
</reference>
<dbReference type="PANTHER" id="PTHR33677:SF5">
    <property type="entry name" value="TRANSCRIPTIONAL REPRESSOR FRMR"/>
    <property type="match status" value="1"/>
</dbReference>
<dbReference type="GO" id="GO:0003677">
    <property type="term" value="F:DNA binding"/>
    <property type="evidence" value="ECO:0007669"/>
    <property type="project" value="InterPro"/>
</dbReference>
<dbReference type="Pfam" id="PF02583">
    <property type="entry name" value="Trns_repr_metal"/>
    <property type="match status" value="1"/>
</dbReference>
<accession>A0A2K9NUF4</accession>
<dbReference type="AlphaFoldDB" id="A0A2K9NUF4"/>
<dbReference type="PANTHER" id="PTHR33677">
    <property type="entry name" value="TRANSCRIPTIONAL REPRESSOR FRMR-RELATED"/>
    <property type="match status" value="1"/>
</dbReference>
<dbReference type="InterPro" id="IPR038390">
    <property type="entry name" value="Metal_Tscrpt_repr_sf"/>
</dbReference>
<gene>
    <name evidence="2" type="ORF">C0V70_13680</name>
</gene>